<dbReference type="InterPro" id="IPR011761">
    <property type="entry name" value="ATP-grasp"/>
</dbReference>
<dbReference type="SUPFAM" id="SSF52210">
    <property type="entry name" value="Succinyl-CoA synthetase domains"/>
    <property type="match status" value="2"/>
</dbReference>
<evidence type="ECO:0000256" key="1">
    <source>
        <dbReference type="PROSITE-ProRule" id="PRU00409"/>
    </source>
</evidence>
<dbReference type="InterPro" id="IPR036291">
    <property type="entry name" value="NAD(P)-bd_dom_sf"/>
</dbReference>
<dbReference type="PANTHER" id="PTHR42793">
    <property type="entry name" value="COA BINDING DOMAIN CONTAINING PROTEIN"/>
    <property type="match status" value="1"/>
</dbReference>
<dbReference type="OrthoDB" id="8664175at2"/>
<dbReference type="Proteomes" id="UP000184226">
    <property type="component" value="Unassembled WGS sequence"/>
</dbReference>
<dbReference type="Pfam" id="PF13380">
    <property type="entry name" value="CoA_binding_2"/>
    <property type="match status" value="1"/>
</dbReference>
<dbReference type="Pfam" id="PF13607">
    <property type="entry name" value="Succ_CoA_lig"/>
    <property type="match status" value="1"/>
</dbReference>
<accession>A0A1M5QYM0</accession>
<dbReference type="PROSITE" id="PS50975">
    <property type="entry name" value="ATP_GRASP"/>
    <property type="match status" value="1"/>
</dbReference>
<dbReference type="Pfam" id="PF13549">
    <property type="entry name" value="ATP-grasp_5"/>
    <property type="match status" value="1"/>
</dbReference>
<evidence type="ECO:0000313" key="3">
    <source>
        <dbReference type="EMBL" id="SHH18809.1"/>
    </source>
</evidence>
<feature type="domain" description="ATP-grasp" evidence="2">
    <location>
        <begin position="484"/>
        <end position="701"/>
    </location>
</feature>
<dbReference type="InterPro" id="IPR013815">
    <property type="entry name" value="ATP_grasp_subdomain_1"/>
</dbReference>
<dbReference type="STRING" id="658167.SAMN04488135_102411"/>
<dbReference type="PANTHER" id="PTHR42793:SF4">
    <property type="entry name" value="BLL6376 PROTEIN"/>
    <property type="match status" value="1"/>
</dbReference>
<dbReference type="SMART" id="SM00881">
    <property type="entry name" value="CoA_binding"/>
    <property type="match status" value="1"/>
</dbReference>
<dbReference type="SUPFAM" id="SSF51735">
    <property type="entry name" value="NAD(P)-binding Rossmann-fold domains"/>
    <property type="match status" value="1"/>
</dbReference>
<evidence type="ECO:0000313" key="4">
    <source>
        <dbReference type="Proteomes" id="UP000184226"/>
    </source>
</evidence>
<dbReference type="InterPro" id="IPR016102">
    <property type="entry name" value="Succinyl-CoA_synth-like"/>
</dbReference>
<dbReference type="AlphaFoldDB" id="A0A1M5QYM0"/>
<dbReference type="SUPFAM" id="SSF56059">
    <property type="entry name" value="Glutathione synthetase ATP-binding domain-like"/>
    <property type="match status" value="1"/>
</dbReference>
<evidence type="ECO:0000259" key="2">
    <source>
        <dbReference type="PROSITE" id="PS50975"/>
    </source>
</evidence>
<dbReference type="InterPro" id="IPR032875">
    <property type="entry name" value="Succ_CoA_lig_flav_dom"/>
</dbReference>
<dbReference type="InterPro" id="IPR003781">
    <property type="entry name" value="CoA-bd"/>
</dbReference>
<dbReference type="Gene3D" id="3.40.50.261">
    <property type="entry name" value="Succinyl-CoA synthetase domains"/>
    <property type="match status" value="2"/>
</dbReference>
<dbReference type="RefSeq" id="WP_084135762.1">
    <property type="nucleotide sequence ID" value="NZ_FQXE01000002.1"/>
</dbReference>
<name>A0A1M5QYM0_9BURK</name>
<reference evidence="3 4" key="1">
    <citation type="submission" date="2016-11" db="EMBL/GenBank/DDBJ databases">
        <authorList>
            <person name="Jaros S."/>
            <person name="Januszkiewicz K."/>
            <person name="Wedrychowicz H."/>
        </authorList>
    </citation>
    <scope>NUCLEOTIDE SEQUENCE [LARGE SCALE GENOMIC DNA]</scope>
    <source>
        <strain evidence="3 4">CGMCC 1.10190</strain>
    </source>
</reference>
<sequence length="719" mass="74392">MDVLKKLLRPRSVAIIGASADTAKTASRPVTYLVKHGYAGRIYPVNPKVAHIGGLTCYPDVASLPETPDVAIVLLGVERAHLAVRELAQRGTAAAIVLASGYTEVGEDGSRRQQQLLEAAGSMRILGPNTIGLVNLTDGIVLSASGALEMDEFPAGIIGVVSQSGGILGSLLSRAAARGIGLSKLVSTSNEADLELADFIEYLADDEATQVIALYVESVRNPKRFHAAALKAARAGKPIVAFKIGRSEAGARAAVSHTGALAGADRMYDALFQQVGIIRAQTFSELMDIPAALATGRRLKGKRVAILTSTGGAGTLVSDSLGLAGFEVPPPDAETAAALRALQTGDSAALDRNPIDVTLAGLQPALLRAAIRALLASPSYDALIIVVGASSLAMPELMADAIRDCLPLSDKPVIAFVSPHAPEVLALLTRRGVPAYFSPEGCTAAMTGLLYASEWQASEPSPAMAALQMPACHPEGVQDEAQAKQLFAHFGIPCVRENIVADSAQAEAAARAMDGPVVLKVLSSAITHKSEVGGVAVNVLPQAIGQRLAAMAVEVQARSGIRPERYLVQEMVSGGVELILGMHSDALGTAILLGIGGVTAELFQDTTLFLLQPGSPLSREDALSMVHKIKAWPLLDGFRGAPKADIDALVSAIVDFSKMVQQLGDQLLEAEINPLFVLPDGLGVRAADGIVVMAPAVEASGGAGLDPVPSALCLSGSSA</sequence>
<proteinExistence type="predicted"/>
<dbReference type="GO" id="GO:0046872">
    <property type="term" value="F:metal ion binding"/>
    <property type="evidence" value="ECO:0007669"/>
    <property type="project" value="InterPro"/>
</dbReference>
<keyword evidence="4" id="KW-1185">Reference proteome</keyword>
<protein>
    <submittedName>
        <fullName evidence="3">Acyl-CoA synthetase (NDP forming)</fullName>
    </submittedName>
</protein>
<dbReference type="Gene3D" id="3.30.1490.20">
    <property type="entry name" value="ATP-grasp fold, A domain"/>
    <property type="match status" value="1"/>
</dbReference>
<dbReference type="Gene3D" id="3.30.470.20">
    <property type="entry name" value="ATP-grasp fold, B domain"/>
    <property type="match status" value="1"/>
</dbReference>
<keyword evidence="1" id="KW-0067">ATP-binding</keyword>
<organism evidence="3 4">
    <name type="scientific">Pollutimonas bauzanensis</name>
    <dbReference type="NCBI Taxonomy" id="658167"/>
    <lineage>
        <taxon>Bacteria</taxon>
        <taxon>Pseudomonadati</taxon>
        <taxon>Pseudomonadota</taxon>
        <taxon>Betaproteobacteria</taxon>
        <taxon>Burkholderiales</taxon>
        <taxon>Alcaligenaceae</taxon>
        <taxon>Pollutimonas</taxon>
    </lineage>
</organism>
<gene>
    <name evidence="3" type="ORF">SAMN04488135_102411</name>
</gene>
<dbReference type="EMBL" id="FQXE01000002">
    <property type="protein sequence ID" value="SHH18809.1"/>
    <property type="molecule type" value="Genomic_DNA"/>
</dbReference>
<keyword evidence="1" id="KW-0547">Nucleotide-binding</keyword>
<dbReference type="Gene3D" id="3.40.50.720">
    <property type="entry name" value="NAD(P)-binding Rossmann-like Domain"/>
    <property type="match status" value="1"/>
</dbReference>
<dbReference type="GO" id="GO:0005524">
    <property type="term" value="F:ATP binding"/>
    <property type="evidence" value="ECO:0007669"/>
    <property type="project" value="UniProtKB-UniRule"/>
</dbReference>